<gene>
    <name evidence="2" type="ORF">LCGC14_1762720</name>
</gene>
<protein>
    <submittedName>
        <fullName evidence="2">Uncharacterized protein</fullName>
    </submittedName>
</protein>
<feature type="compositionally biased region" description="Basic and acidic residues" evidence="1">
    <location>
        <begin position="50"/>
        <end position="60"/>
    </location>
</feature>
<sequence>MRALPYDALFVCKRQTHYCMGRNGLLFLLGGNPRTSEDGMKAIQPFDIGKSTDKPPEPKKKQSAWGPVWEAARKLSKNDWLPITVQTIGEANSLYLSAQTHRTLRLETRRRGRTVWIRLVGLIVVK</sequence>
<comment type="caution">
    <text evidence="2">The sequence shown here is derived from an EMBL/GenBank/DDBJ whole genome shotgun (WGS) entry which is preliminary data.</text>
</comment>
<dbReference type="AlphaFoldDB" id="A0A0F9HMW8"/>
<dbReference type="EMBL" id="LAZR01016418">
    <property type="protein sequence ID" value="KKM04587.1"/>
    <property type="molecule type" value="Genomic_DNA"/>
</dbReference>
<accession>A0A0F9HMW8</accession>
<reference evidence="2" key="1">
    <citation type="journal article" date="2015" name="Nature">
        <title>Complex archaea that bridge the gap between prokaryotes and eukaryotes.</title>
        <authorList>
            <person name="Spang A."/>
            <person name="Saw J.H."/>
            <person name="Jorgensen S.L."/>
            <person name="Zaremba-Niedzwiedzka K."/>
            <person name="Martijn J."/>
            <person name="Lind A.E."/>
            <person name="van Eijk R."/>
            <person name="Schleper C."/>
            <person name="Guy L."/>
            <person name="Ettema T.J."/>
        </authorList>
    </citation>
    <scope>NUCLEOTIDE SEQUENCE</scope>
</reference>
<evidence type="ECO:0000313" key="2">
    <source>
        <dbReference type="EMBL" id="KKM04587.1"/>
    </source>
</evidence>
<proteinExistence type="predicted"/>
<name>A0A0F9HMW8_9ZZZZ</name>
<feature type="region of interest" description="Disordered" evidence="1">
    <location>
        <begin position="45"/>
        <end position="65"/>
    </location>
</feature>
<evidence type="ECO:0000256" key="1">
    <source>
        <dbReference type="SAM" id="MobiDB-lite"/>
    </source>
</evidence>
<organism evidence="2">
    <name type="scientific">marine sediment metagenome</name>
    <dbReference type="NCBI Taxonomy" id="412755"/>
    <lineage>
        <taxon>unclassified sequences</taxon>
        <taxon>metagenomes</taxon>
        <taxon>ecological metagenomes</taxon>
    </lineage>
</organism>